<dbReference type="Proteomes" id="UP000573603">
    <property type="component" value="Unassembled WGS sequence"/>
</dbReference>
<dbReference type="AlphaFoldDB" id="A0A8H4ZEM9"/>
<accession>A0A8H4ZEM9</accession>
<feature type="region of interest" description="Disordered" evidence="1">
    <location>
        <begin position="1"/>
        <end position="90"/>
    </location>
</feature>
<feature type="region of interest" description="Disordered" evidence="1">
    <location>
        <begin position="241"/>
        <end position="280"/>
    </location>
</feature>
<comment type="caution">
    <text evidence="2">The sequence shown here is derived from an EMBL/GenBank/DDBJ whole genome shotgun (WGS) entry which is preliminary data.</text>
</comment>
<evidence type="ECO:0000313" key="2">
    <source>
        <dbReference type="EMBL" id="KAF5245049.1"/>
    </source>
</evidence>
<proteinExistence type="predicted"/>
<gene>
    <name evidence="2" type="ORF">FANTH_7519</name>
</gene>
<sequence>MQLGSGEYQGRQHQAPRAPSFNEDQGQQQHVNFQQLPRQDPGLQAPHNANQSQQQQLNYQLALPQAPILRGPSNQTHTELQHVTQHAPPPQAPYPQLPSDETLDYSMQLSNLPQFFMTPTEFLSTAASSISQQRLDTTQPQPQRYPTETGFSIFSDPPQSNIISPENPSTVIGSMGQQNIGDPQPRHDEHPLLDSLDPSQLSSVENFFEDYATSYFDENNNDTFSDMDNQEEVNGTDLIDMGNYYQDYNSDSLDSTSNDPSPDTDIQEEDNGTDPMDTVN</sequence>
<reference evidence="2 3" key="1">
    <citation type="journal article" date="2020" name="BMC Genomics">
        <title>Correction to: Identification and distribution of gene clusters required for synthesis of sphingolipid metabolism inhibitors in diverse species of the filamentous fungus Fusarium.</title>
        <authorList>
            <person name="Kim H.S."/>
            <person name="Lohmar J.M."/>
            <person name="Busman M."/>
            <person name="Brown D.W."/>
            <person name="Naumann T.A."/>
            <person name="Divon H.H."/>
            <person name="Lysoe E."/>
            <person name="Uhlig S."/>
            <person name="Proctor R.H."/>
        </authorList>
    </citation>
    <scope>NUCLEOTIDE SEQUENCE [LARGE SCALE GENOMIC DNA]</scope>
    <source>
        <strain evidence="2 3">NRRL 25214</strain>
    </source>
</reference>
<feature type="compositionally biased region" description="Polar residues" evidence="1">
    <location>
        <begin position="22"/>
        <end position="37"/>
    </location>
</feature>
<feature type="compositionally biased region" description="Polar residues" evidence="1">
    <location>
        <begin position="72"/>
        <end position="84"/>
    </location>
</feature>
<evidence type="ECO:0000256" key="1">
    <source>
        <dbReference type="SAM" id="MobiDB-lite"/>
    </source>
</evidence>
<keyword evidence="3" id="KW-1185">Reference proteome</keyword>
<name>A0A8H4ZEM9_9HYPO</name>
<dbReference type="EMBL" id="JABEVY010000168">
    <property type="protein sequence ID" value="KAF5245049.1"/>
    <property type="molecule type" value="Genomic_DNA"/>
</dbReference>
<evidence type="ECO:0000313" key="3">
    <source>
        <dbReference type="Proteomes" id="UP000573603"/>
    </source>
</evidence>
<feature type="compositionally biased region" description="Low complexity" evidence="1">
    <location>
        <begin position="44"/>
        <end position="67"/>
    </location>
</feature>
<organism evidence="2 3">
    <name type="scientific">Fusarium anthophilum</name>
    <dbReference type="NCBI Taxonomy" id="48485"/>
    <lineage>
        <taxon>Eukaryota</taxon>
        <taxon>Fungi</taxon>
        <taxon>Dikarya</taxon>
        <taxon>Ascomycota</taxon>
        <taxon>Pezizomycotina</taxon>
        <taxon>Sordariomycetes</taxon>
        <taxon>Hypocreomycetidae</taxon>
        <taxon>Hypocreales</taxon>
        <taxon>Nectriaceae</taxon>
        <taxon>Fusarium</taxon>
        <taxon>Fusarium fujikuroi species complex</taxon>
    </lineage>
</organism>
<protein>
    <submittedName>
        <fullName evidence="2">Uncharacterized protein</fullName>
    </submittedName>
</protein>
<feature type="compositionally biased region" description="Low complexity" evidence="1">
    <location>
        <begin position="249"/>
        <end position="264"/>
    </location>
</feature>